<sequence length="420" mass="45528">MFSPLALCLALPLVAAPDEPSPPAAGLAPVAAFLAEGNLAGAEAALNKTLKTDPGDDDALFSLGVVKFLGGIEEFAQFLSAHGSGDRLGGMLPFARLPVPANADPQPVSYEQWRKARIDLIAAFDEADAVLAKIDGPVDVKIDLAALRLDLNGDGTAGEAERVLSLLGAGGLRLEGDRSGGRRPSEAPAIVTHFDRADAEWLRGYCDLLSAILETMLAHDAENWWNHCAHLLFAQPEGVPGYLLTETGDGFSPGRLSDIIAAIHHVNFPVREPERMGKARERLLGMIGHSRAMWDLILAEEDGEREWIPGPHQTSSTGVTMSQERVDGWREFLAEAEDLLNGEKLVPFWRTQPAGLADAPNGVNLRRVFEEPRRFDLVEWVQGPGAAPFLERGELTSPAVWNRLQRLFNGNFFGFAVLIN</sequence>
<dbReference type="AlphaFoldDB" id="A0A517PCB7"/>
<accession>A0A517PCB7</accession>
<dbReference type="Proteomes" id="UP000318741">
    <property type="component" value="Chromosome"/>
</dbReference>
<name>A0A517PCB7_9PLAN</name>
<evidence type="ECO:0000313" key="2">
    <source>
        <dbReference type="Proteomes" id="UP000318741"/>
    </source>
</evidence>
<organism evidence="1 2">
    <name type="scientific">Alienimonas californiensis</name>
    <dbReference type="NCBI Taxonomy" id="2527989"/>
    <lineage>
        <taxon>Bacteria</taxon>
        <taxon>Pseudomonadati</taxon>
        <taxon>Planctomycetota</taxon>
        <taxon>Planctomycetia</taxon>
        <taxon>Planctomycetales</taxon>
        <taxon>Planctomycetaceae</taxon>
        <taxon>Alienimonas</taxon>
    </lineage>
</organism>
<proteinExistence type="predicted"/>
<protein>
    <recommendedName>
        <fullName evidence="3">Tetratricopeptide repeat protein</fullName>
    </recommendedName>
</protein>
<keyword evidence="2" id="KW-1185">Reference proteome</keyword>
<dbReference type="OrthoDB" id="9815249at2"/>
<evidence type="ECO:0008006" key="3">
    <source>
        <dbReference type="Google" id="ProtNLM"/>
    </source>
</evidence>
<evidence type="ECO:0000313" key="1">
    <source>
        <dbReference type="EMBL" id="QDT17002.1"/>
    </source>
</evidence>
<dbReference type="EMBL" id="CP036265">
    <property type="protein sequence ID" value="QDT17002.1"/>
    <property type="molecule type" value="Genomic_DNA"/>
</dbReference>
<gene>
    <name evidence="1" type="ORF">CA12_31120</name>
</gene>
<reference evidence="1 2" key="1">
    <citation type="submission" date="2019-02" db="EMBL/GenBank/DDBJ databases">
        <title>Deep-cultivation of Planctomycetes and their phenomic and genomic characterization uncovers novel biology.</title>
        <authorList>
            <person name="Wiegand S."/>
            <person name="Jogler M."/>
            <person name="Boedeker C."/>
            <person name="Pinto D."/>
            <person name="Vollmers J."/>
            <person name="Rivas-Marin E."/>
            <person name="Kohn T."/>
            <person name="Peeters S.H."/>
            <person name="Heuer A."/>
            <person name="Rast P."/>
            <person name="Oberbeckmann S."/>
            <person name="Bunk B."/>
            <person name="Jeske O."/>
            <person name="Meyerdierks A."/>
            <person name="Storesund J.E."/>
            <person name="Kallscheuer N."/>
            <person name="Luecker S."/>
            <person name="Lage O.M."/>
            <person name="Pohl T."/>
            <person name="Merkel B.J."/>
            <person name="Hornburger P."/>
            <person name="Mueller R.-W."/>
            <person name="Bruemmer F."/>
            <person name="Labrenz M."/>
            <person name="Spormann A.M."/>
            <person name="Op den Camp H."/>
            <person name="Overmann J."/>
            <person name="Amann R."/>
            <person name="Jetten M.S.M."/>
            <person name="Mascher T."/>
            <person name="Medema M.H."/>
            <person name="Devos D.P."/>
            <person name="Kaster A.-K."/>
            <person name="Ovreas L."/>
            <person name="Rohde M."/>
            <person name="Galperin M.Y."/>
            <person name="Jogler C."/>
        </authorList>
    </citation>
    <scope>NUCLEOTIDE SEQUENCE [LARGE SCALE GENOMIC DNA]</scope>
    <source>
        <strain evidence="1 2">CA12</strain>
    </source>
</reference>
<dbReference type="RefSeq" id="WP_145359911.1">
    <property type="nucleotide sequence ID" value="NZ_CP036265.1"/>
</dbReference>
<dbReference type="KEGG" id="acaf:CA12_31120"/>